<dbReference type="InterPro" id="IPR004365">
    <property type="entry name" value="NA-bd_OB_tRNA"/>
</dbReference>
<dbReference type="InterPro" id="IPR040982">
    <property type="entry name" value="DNA_pol3_finger"/>
</dbReference>
<dbReference type="InterPro" id="IPR041931">
    <property type="entry name" value="DNA_pol3_alpha_thumb_dom"/>
</dbReference>
<dbReference type="Pfam" id="PF01336">
    <property type="entry name" value="tRNA_anti-codon"/>
    <property type="match status" value="1"/>
</dbReference>
<dbReference type="GO" id="GO:0008408">
    <property type="term" value="F:3'-5' exonuclease activity"/>
    <property type="evidence" value="ECO:0007669"/>
    <property type="project" value="InterPro"/>
</dbReference>
<dbReference type="SUPFAM" id="SSF50249">
    <property type="entry name" value="Nucleic acid-binding proteins"/>
    <property type="match status" value="1"/>
</dbReference>
<dbReference type="InterPro" id="IPR003141">
    <property type="entry name" value="Pol/His_phosphatase_N"/>
</dbReference>
<organism evidence="10 11">
    <name type="scientific">Candidatus Saccharicenans subterraneus</name>
    <dbReference type="NCBI Taxonomy" id="2508984"/>
    <lineage>
        <taxon>Bacteria</taxon>
        <taxon>Candidatus Aminicenantota</taxon>
        <taxon>Candidatus Aminicenantia</taxon>
        <taxon>Candidatus Aminicenantales</taxon>
        <taxon>Candidatus Saccharicenantaceae</taxon>
        <taxon>Candidatus Saccharicenans</taxon>
    </lineage>
</organism>
<evidence type="ECO:0000256" key="7">
    <source>
        <dbReference type="ARBA" id="ARBA00022932"/>
    </source>
</evidence>
<evidence type="ECO:0000256" key="6">
    <source>
        <dbReference type="ARBA" id="ARBA00022705"/>
    </source>
</evidence>
<dbReference type="NCBIfam" id="NF005298">
    <property type="entry name" value="PRK06826.1"/>
    <property type="match status" value="1"/>
</dbReference>
<evidence type="ECO:0000256" key="5">
    <source>
        <dbReference type="ARBA" id="ARBA00022695"/>
    </source>
</evidence>
<dbReference type="GO" id="GO:0005737">
    <property type="term" value="C:cytoplasm"/>
    <property type="evidence" value="ECO:0007669"/>
    <property type="project" value="UniProtKB-SubCell"/>
</dbReference>
<comment type="subcellular location">
    <subcellularLocation>
        <location evidence="1">Cytoplasm</location>
    </subcellularLocation>
</comment>
<proteinExistence type="predicted"/>
<dbReference type="SMART" id="SM00481">
    <property type="entry name" value="POLIIIAc"/>
    <property type="match status" value="1"/>
</dbReference>
<keyword evidence="7" id="KW-0239">DNA-directed DNA polymerase</keyword>
<dbReference type="InterPro" id="IPR016195">
    <property type="entry name" value="Pol/histidinol_Pase-like"/>
</dbReference>
<evidence type="ECO:0000256" key="1">
    <source>
        <dbReference type="ARBA" id="ARBA00004496"/>
    </source>
</evidence>
<dbReference type="Gene3D" id="3.20.20.140">
    <property type="entry name" value="Metal-dependent hydrolases"/>
    <property type="match status" value="1"/>
</dbReference>
<dbReference type="Gene3D" id="2.40.50.140">
    <property type="entry name" value="Nucleic acid-binding proteins"/>
    <property type="match status" value="1"/>
</dbReference>
<dbReference type="CDD" id="cd12113">
    <property type="entry name" value="PHP_PolIIIA_DnaE3"/>
    <property type="match status" value="1"/>
</dbReference>
<evidence type="ECO:0000256" key="8">
    <source>
        <dbReference type="ARBA" id="ARBA00049244"/>
    </source>
</evidence>
<evidence type="ECO:0000259" key="9">
    <source>
        <dbReference type="SMART" id="SM00481"/>
    </source>
</evidence>
<keyword evidence="6" id="KW-0235">DNA replication</keyword>
<dbReference type="Pfam" id="PF14579">
    <property type="entry name" value="HHH_6"/>
    <property type="match status" value="1"/>
</dbReference>
<evidence type="ECO:0000256" key="3">
    <source>
        <dbReference type="ARBA" id="ARBA00019114"/>
    </source>
</evidence>
<dbReference type="PANTHER" id="PTHR32294">
    <property type="entry name" value="DNA POLYMERASE III SUBUNIT ALPHA"/>
    <property type="match status" value="1"/>
</dbReference>
<accession>A0A3E2BQG1</accession>
<dbReference type="Gene3D" id="1.10.150.870">
    <property type="match status" value="1"/>
</dbReference>
<feature type="domain" description="Polymerase/histidinol phosphatase N-terminal" evidence="9">
    <location>
        <begin position="6"/>
        <end position="73"/>
    </location>
</feature>
<name>A0A3E2BQG1_9BACT</name>
<reference evidence="10 11" key="1">
    <citation type="submission" date="2018-08" db="EMBL/GenBank/DDBJ databases">
        <title>Genome analysis of the thermophilic bacterium of the candidate phylum Aminicenantes from deep subsurface aquifer revealed its physiology and ecological role.</title>
        <authorList>
            <person name="Kadnikov V.V."/>
            <person name="Mardanov A.V."/>
            <person name="Beletsky A.V."/>
            <person name="Karnachuk O.V."/>
            <person name="Ravin N.V."/>
        </authorList>
    </citation>
    <scope>NUCLEOTIDE SEQUENCE [LARGE SCALE GENOMIC DNA]</scope>
    <source>
        <strain evidence="10">BY38</strain>
    </source>
</reference>
<dbReference type="InterPro" id="IPR029460">
    <property type="entry name" value="DNAPol_HHH"/>
</dbReference>
<dbReference type="AlphaFoldDB" id="A0A3E2BQG1"/>
<dbReference type="NCBIfam" id="NF004226">
    <property type="entry name" value="PRK05673.1"/>
    <property type="match status" value="1"/>
</dbReference>
<dbReference type="EMBL" id="QUAH01000001">
    <property type="protein sequence ID" value="RFT16959.1"/>
    <property type="molecule type" value="Genomic_DNA"/>
</dbReference>
<keyword evidence="5" id="KW-0548">Nucleotidyltransferase</keyword>
<dbReference type="InterPro" id="IPR012340">
    <property type="entry name" value="NA-bd_OB-fold"/>
</dbReference>
<dbReference type="PANTHER" id="PTHR32294:SF0">
    <property type="entry name" value="DNA POLYMERASE III SUBUNIT ALPHA"/>
    <property type="match status" value="1"/>
</dbReference>
<dbReference type="Pfam" id="PF07733">
    <property type="entry name" value="DNA_pol3_alpha"/>
    <property type="match status" value="1"/>
</dbReference>
<evidence type="ECO:0000313" key="10">
    <source>
        <dbReference type="EMBL" id="RFT16959.1"/>
    </source>
</evidence>
<dbReference type="CDD" id="cd04485">
    <property type="entry name" value="DnaE_OBF"/>
    <property type="match status" value="1"/>
</dbReference>
<dbReference type="SUPFAM" id="SSF89550">
    <property type="entry name" value="PHP domain-like"/>
    <property type="match status" value="1"/>
</dbReference>
<dbReference type="NCBIfam" id="TIGR00594">
    <property type="entry name" value="polc"/>
    <property type="match status" value="1"/>
</dbReference>
<gene>
    <name evidence="10" type="ORF">OP8BY_0901</name>
</gene>
<dbReference type="GO" id="GO:0006260">
    <property type="term" value="P:DNA replication"/>
    <property type="evidence" value="ECO:0007669"/>
    <property type="project" value="UniProtKB-KW"/>
</dbReference>
<protein>
    <recommendedName>
        <fullName evidence="3">DNA polymerase III subunit alpha</fullName>
        <ecNumber evidence="2">2.7.7.7</ecNumber>
    </recommendedName>
</protein>
<dbReference type="InterPro" id="IPR004013">
    <property type="entry name" value="PHP_dom"/>
</dbReference>
<dbReference type="EC" id="2.7.7.7" evidence="2"/>
<dbReference type="GO" id="GO:0003887">
    <property type="term" value="F:DNA-directed DNA polymerase activity"/>
    <property type="evidence" value="ECO:0007669"/>
    <property type="project" value="UniProtKB-KW"/>
</dbReference>
<comment type="caution">
    <text evidence="10">The sequence shown here is derived from an EMBL/GenBank/DDBJ whole genome shotgun (WGS) entry which is preliminary data.</text>
</comment>
<dbReference type="GO" id="GO:0003676">
    <property type="term" value="F:nucleic acid binding"/>
    <property type="evidence" value="ECO:0007669"/>
    <property type="project" value="InterPro"/>
</dbReference>
<comment type="catalytic activity">
    <reaction evidence="8">
        <text>DNA(n) + a 2'-deoxyribonucleoside 5'-triphosphate = DNA(n+1) + diphosphate</text>
        <dbReference type="Rhea" id="RHEA:22508"/>
        <dbReference type="Rhea" id="RHEA-COMP:17339"/>
        <dbReference type="Rhea" id="RHEA-COMP:17340"/>
        <dbReference type="ChEBI" id="CHEBI:33019"/>
        <dbReference type="ChEBI" id="CHEBI:61560"/>
        <dbReference type="ChEBI" id="CHEBI:173112"/>
        <dbReference type="EC" id="2.7.7.7"/>
    </reaction>
</comment>
<dbReference type="InterPro" id="IPR004805">
    <property type="entry name" value="DnaE2/DnaE/PolC"/>
</dbReference>
<keyword evidence="4" id="KW-0808">Transferase</keyword>
<evidence type="ECO:0000256" key="2">
    <source>
        <dbReference type="ARBA" id="ARBA00012417"/>
    </source>
</evidence>
<evidence type="ECO:0000313" key="11">
    <source>
        <dbReference type="Proteomes" id="UP000257323"/>
    </source>
</evidence>
<evidence type="ECO:0000256" key="4">
    <source>
        <dbReference type="ARBA" id="ARBA00022679"/>
    </source>
</evidence>
<dbReference type="Proteomes" id="UP000257323">
    <property type="component" value="Unassembled WGS sequence"/>
</dbReference>
<dbReference type="Pfam" id="PF17657">
    <property type="entry name" value="DNA_pol3_finger"/>
    <property type="match status" value="1"/>
</dbReference>
<dbReference type="InterPro" id="IPR011708">
    <property type="entry name" value="DNA_pol3_alpha_NTPase_dom"/>
</dbReference>
<dbReference type="Pfam" id="PF02811">
    <property type="entry name" value="PHP"/>
    <property type="match status" value="1"/>
</dbReference>
<sequence>MDNAFIHLHVHSEYSILDGCLRLTDLVETVSKYNMPAVALTDHGNIFGAVEFFKAAKKQGLKPIIGCEVYVAPRSRFDKKPGNGDETNNYHLLLLVKDEKGYRNLCRLLTSAYLEGFYYRPRIDKEILRECSAGLIALSSCLKGEVNDYLVKEMEDRAEQAAREYLEIFGEENFYLELQDHGLPEQKKIIPGIVALSKKLGLPLVATNDVHFLKKEDAQIQDVLLCIQTGKKLSDTDRMHFSSDQFYLKSTEEMRELFRDYPEALSNTRHLAARCNFEFPLTGHFLPNFQAPGQQNLRDYFEEVVRRGFEQRLPGIEEKISRGVNPHTLEEYQLRLDREIKLIEQMGFEGYFLVVWDLISAARKKGIPVGPGRGSAAGSLIAYCLGITQIDPIEYDLLFERFLNPERISLPDIDIDFCGRRRQEVIDYVTEKYGQENVCQIITFGTMAARQAIRDAGRVMEIPLNEVDRVAKLIPAQGPDASIEGALKSVPELKDLYQKNERIARLLDIARKLEGQVRHPSIHAAGIVITPRPLVEFIPLYQSNKGEITTQFPMGDIEAIGLLKMDILGLRNLTVITDALDLIEKDTGQKPDLDKIPLDDPATFEVFKQGRTNGVFQFESYGMKDLLRNFKPEEFRDLIALNALYRPGPLKSGMTAEFVQRKHHPEKVSYEVPQLEPILKETRGIIVYQEQVMRLATVLAGFTMAEADLLRKAMGKKIKEMMKAQREKFIQGCKKNGIHQSRAEKIFDQIVQFAEYGFNKSHSAAYAYLAYQTAYLKAHYPVHFLAALLTSEAEKGDTSQMVKYLNECRELGIPILPPDINRSSYHFSVEGQQIRIGLAAIKNVGENTIQELIALREKKGGFKNLFDLFDEYDSRILNRKALESLVKAGALDSLGWKRSQLFQLIDVLIEYGHQRQKAREEKSISLFGDECVRRPDFPPEVLALNEWNEETLLTYEKEVLGTYLSSHPLARYRKRLANLVSHSVEALDPEEDFDREVRLCGIIISVKLLKTRKEERMASFVLEDLSGQVDVTVFPEAYNKFNPYLKEGQLIWLKGRMATDNFEARKILASQIMPLTEALEKLARKTVVRVQLDSLDEDFILRMKDILESFPGDCPLYLQLENSSTCCLVQSAEAQSVRPSEEFIERMEELFGPGSVLVEY</sequence>
<dbReference type="Gene3D" id="1.10.10.1600">
    <property type="entry name" value="Bacterial DNA polymerase III alpha subunit, thumb domain"/>
    <property type="match status" value="1"/>
</dbReference>